<dbReference type="EMBL" id="PP856726">
    <property type="protein sequence ID" value="XCH41036.1"/>
    <property type="molecule type" value="Genomic_DNA"/>
</dbReference>
<accession>A0AAU8GKA6</accession>
<sequence length="113" mass="13159">MNQIDIKVEWFANKRSYYAFIYAIECCRKLQNLANKGYTFIDQYSNVQKNWEIEIDGSESCVLLDRTFFAGGEWVETPEGNKIWCTKKAVNSFLRHIRCIPPSNLKTALSHIS</sequence>
<reference evidence="1" key="1">
    <citation type="submission" date="2024-05" db="EMBL/GenBank/DDBJ databases">
        <authorList>
            <person name="Mugo M.M."/>
            <person name="Musyoki A.M."/>
            <person name="Makumi A.M."/>
            <person name="Mutai I."/>
            <person name="Drechsel O."/>
            <person name="Kering K.K."/>
            <person name="Muturi P."/>
            <person name="Mbae C.K."/>
            <person name="Kariuki S.M."/>
        </authorList>
    </citation>
    <scope>NUCLEOTIDE SEQUENCE</scope>
</reference>
<organism evidence="1">
    <name type="scientific">Salmonella phage vB_STmST313_KE27</name>
    <dbReference type="NCBI Taxonomy" id="3161178"/>
    <lineage>
        <taxon>Viruses</taxon>
        <taxon>Duplodnaviria</taxon>
        <taxon>Heunggongvirae</taxon>
        <taxon>Uroviricota</taxon>
        <taxon>Caudoviricetes</taxon>
        <taxon>Pantevenvirales</taxon>
        <taxon>Ackermannviridae</taxon>
        <taxon>Cvivirinae</taxon>
        <taxon>Kuttervirus</taxon>
    </lineage>
</organism>
<name>A0AAU8GKA6_9CAUD</name>
<proteinExistence type="predicted"/>
<gene>
    <name evidence="1" type="ORF">MCIKDHBT_CDS0095</name>
</gene>
<protein>
    <submittedName>
        <fullName evidence="1">Uncharacterized protein</fullName>
    </submittedName>
</protein>
<evidence type="ECO:0000313" key="1">
    <source>
        <dbReference type="EMBL" id="XCH41036.1"/>
    </source>
</evidence>